<evidence type="ECO:0000313" key="3">
    <source>
        <dbReference type="RefSeq" id="XP_022309774.1"/>
    </source>
</evidence>
<dbReference type="Proteomes" id="UP000694844">
    <property type="component" value="Chromosome 9"/>
</dbReference>
<keyword evidence="2" id="KW-1185">Reference proteome</keyword>
<reference evidence="3" key="1">
    <citation type="submission" date="2025-08" db="UniProtKB">
        <authorList>
            <consortium name="RefSeq"/>
        </authorList>
    </citation>
    <scope>IDENTIFICATION</scope>
    <source>
        <tissue evidence="3">Whole sample</tissue>
    </source>
</reference>
<sequence length="227" mass="25504">MVALKTRVGKTVLEFIIAVSLLAAMALWITAMFTKGWFLASFQLNNRTSEAYHLKMSVMDLMYCSDRFCFTNFPLDDLFNFDKAFPTISERLFLSIVSVALSGLCCILIMISTSFSSKKRLFELLVIILSVIAVVFEVILVIRMAIFVSKMAQNFDTVFKLYKTVGGSLMDLDIDYKFPFSILIAGIGCLVGTIGFILRIIHLIINRKKDVPQSGVSELEENCAMPQ</sequence>
<organism evidence="2 3">
    <name type="scientific">Crassostrea virginica</name>
    <name type="common">Eastern oyster</name>
    <dbReference type="NCBI Taxonomy" id="6565"/>
    <lineage>
        <taxon>Eukaryota</taxon>
        <taxon>Metazoa</taxon>
        <taxon>Spiralia</taxon>
        <taxon>Lophotrochozoa</taxon>
        <taxon>Mollusca</taxon>
        <taxon>Bivalvia</taxon>
        <taxon>Autobranchia</taxon>
        <taxon>Pteriomorphia</taxon>
        <taxon>Ostreida</taxon>
        <taxon>Ostreoidea</taxon>
        <taxon>Ostreidae</taxon>
        <taxon>Crassostrea</taxon>
    </lineage>
</organism>
<name>A0A8B8C3W2_CRAVI</name>
<keyword evidence="1" id="KW-0812">Transmembrane</keyword>
<keyword evidence="1" id="KW-0472">Membrane</keyword>
<dbReference type="KEGG" id="cvn:111115360"/>
<evidence type="ECO:0000256" key="1">
    <source>
        <dbReference type="SAM" id="Phobius"/>
    </source>
</evidence>
<dbReference type="AlphaFoldDB" id="A0A8B8C3W2"/>
<dbReference type="RefSeq" id="XP_022309774.1">
    <property type="nucleotide sequence ID" value="XM_022454066.1"/>
</dbReference>
<accession>A0A8B8C3W2</accession>
<evidence type="ECO:0000313" key="2">
    <source>
        <dbReference type="Proteomes" id="UP000694844"/>
    </source>
</evidence>
<feature type="transmembrane region" description="Helical" evidence="1">
    <location>
        <begin position="92"/>
        <end position="112"/>
    </location>
</feature>
<keyword evidence="1" id="KW-1133">Transmembrane helix</keyword>
<protein>
    <submittedName>
        <fullName evidence="3">Uncharacterized protein LOC111115360</fullName>
    </submittedName>
</protein>
<feature type="transmembrane region" description="Helical" evidence="1">
    <location>
        <begin position="124"/>
        <end position="146"/>
    </location>
</feature>
<feature type="transmembrane region" description="Helical" evidence="1">
    <location>
        <begin position="178"/>
        <end position="201"/>
    </location>
</feature>
<gene>
    <name evidence="3" type="primary">LOC111115360</name>
</gene>
<feature type="transmembrane region" description="Helical" evidence="1">
    <location>
        <begin position="12"/>
        <end position="33"/>
    </location>
</feature>
<dbReference type="GeneID" id="111115360"/>
<proteinExistence type="predicted"/>